<gene>
    <name evidence="1" type="primary">AlNc14C198G8615</name>
    <name evidence="1" type="ORF">ALNC14_096970</name>
</gene>
<organism evidence="1">
    <name type="scientific">Albugo laibachii Nc14</name>
    <dbReference type="NCBI Taxonomy" id="890382"/>
    <lineage>
        <taxon>Eukaryota</taxon>
        <taxon>Sar</taxon>
        <taxon>Stramenopiles</taxon>
        <taxon>Oomycota</taxon>
        <taxon>Peronosporomycetes</taxon>
        <taxon>Albuginales</taxon>
        <taxon>Albuginaceae</taxon>
        <taxon>Albugo</taxon>
    </lineage>
</organism>
<name>F0WQE5_9STRA</name>
<accession>F0WQE5</accession>
<dbReference type="HOGENOM" id="CLU_1144302_0_0_1"/>
<sequence length="243" mass="26877">MRADKTIRLAISHDTFAWAANAATTEAAFNDAITKFKQVNTSAVAYFRIISAAKRALYPHFKVIPPYGWRATNFVESEQAKSLRLKPRLVFPFGFFEAYGAILMVEKYFQSKQLKTWAAEEYSTVLSSDDAAFVARITHLLKVPCRHILVALKGQKSPPVISDSVSDCYKVTTFQDTIGSLEIPEAGRGRGASSHAVKADRTVTNCTGVGDVEVEMAIIEPLAAFLKTSSEKIRLVIYDAQVF</sequence>
<reference evidence="1" key="1">
    <citation type="journal article" date="2011" name="PLoS Biol.">
        <title>Gene gain and loss during evolution of obligate parasitism in the white rust pathogen of Arabidopsis thaliana.</title>
        <authorList>
            <person name="Kemen E."/>
            <person name="Gardiner A."/>
            <person name="Schultz-Larsen T."/>
            <person name="Kemen A.C."/>
            <person name="Balmuth A.L."/>
            <person name="Robert-Seilaniantz A."/>
            <person name="Bailey K."/>
            <person name="Holub E."/>
            <person name="Studholme D.J."/>
            <person name="Maclean D."/>
            <person name="Jones J.D."/>
        </authorList>
    </citation>
    <scope>NUCLEOTIDE SEQUENCE</scope>
</reference>
<proteinExistence type="predicted"/>
<reference evidence="1" key="2">
    <citation type="submission" date="2011-02" db="EMBL/GenBank/DDBJ databases">
        <authorList>
            <person name="MacLean D."/>
        </authorList>
    </citation>
    <scope>NUCLEOTIDE SEQUENCE</scope>
</reference>
<protein>
    <submittedName>
        <fullName evidence="1">AlNc14C198G8615 protein</fullName>
    </submittedName>
</protein>
<evidence type="ECO:0000313" key="1">
    <source>
        <dbReference type="EMBL" id="CCA23553.1"/>
    </source>
</evidence>
<dbReference type="AlphaFoldDB" id="F0WQE5"/>
<dbReference type="EMBL" id="FR824243">
    <property type="protein sequence ID" value="CCA23553.1"/>
    <property type="molecule type" value="Genomic_DNA"/>
</dbReference>